<dbReference type="SUPFAM" id="SSF53927">
    <property type="entry name" value="Cytidine deaminase-like"/>
    <property type="match status" value="1"/>
</dbReference>
<dbReference type="InterPro" id="IPR016193">
    <property type="entry name" value="Cytidine_deaminase-like"/>
</dbReference>
<dbReference type="InterPro" id="IPR016477">
    <property type="entry name" value="Fructo-/Ketosamine-3-kinase"/>
</dbReference>
<comment type="catalytic activity">
    <reaction evidence="2">
        <text>N(6)-D-ribulosyl-L-lysyl-[protein] + ATP = N(6)-(3-O-phospho-D-ribulosyl)-L-lysyl-[protein] + ADP + H(+)</text>
        <dbReference type="Rhea" id="RHEA:48432"/>
        <dbReference type="Rhea" id="RHEA-COMP:12103"/>
        <dbReference type="Rhea" id="RHEA-COMP:12104"/>
        <dbReference type="ChEBI" id="CHEBI:15378"/>
        <dbReference type="ChEBI" id="CHEBI:30616"/>
        <dbReference type="ChEBI" id="CHEBI:90418"/>
        <dbReference type="ChEBI" id="CHEBI:90420"/>
        <dbReference type="ChEBI" id="CHEBI:456216"/>
        <dbReference type="EC" id="2.7.1.172"/>
    </reaction>
    <physiologicalReaction direction="left-to-right" evidence="2">
        <dbReference type="Rhea" id="RHEA:48433"/>
    </physiologicalReaction>
</comment>
<feature type="domain" description="CMP/dCMP-type deaminase" evidence="3">
    <location>
        <begin position="13"/>
        <end position="145"/>
    </location>
</feature>
<accession>A0A8H6UY10</accession>
<gene>
    <name evidence="4" type="ORF">CNMCM6106_005439</name>
</gene>
<dbReference type="Proteomes" id="UP000662466">
    <property type="component" value="Unassembled WGS sequence"/>
</dbReference>
<evidence type="ECO:0000313" key="5">
    <source>
        <dbReference type="Proteomes" id="UP000662466"/>
    </source>
</evidence>
<dbReference type="GO" id="GO:0006139">
    <property type="term" value="P:nucleobase-containing compound metabolic process"/>
    <property type="evidence" value="ECO:0007669"/>
    <property type="project" value="UniProtKB-ARBA"/>
</dbReference>
<dbReference type="PANTHER" id="PTHR12149:SF8">
    <property type="entry name" value="PROTEIN-RIBULOSAMINE 3-KINASE"/>
    <property type="match status" value="1"/>
</dbReference>
<dbReference type="Pfam" id="PF03881">
    <property type="entry name" value="Fructosamin_kin"/>
    <property type="match status" value="1"/>
</dbReference>
<reference evidence="4" key="1">
    <citation type="submission" date="2020-06" db="EMBL/GenBank/DDBJ databases">
        <title>Draft genome sequences of strains closely related to Aspergillus parafelis and Aspergillus hiratsukae.</title>
        <authorList>
            <person name="Dos Santos R.A.C."/>
            <person name="Rivero-Menendez O."/>
            <person name="Steenwyk J.L."/>
            <person name="Mead M.E."/>
            <person name="Goldman G.H."/>
            <person name="Alastruey-Izquierdo A."/>
            <person name="Rokas A."/>
        </authorList>
    </citation>
    <scope>NUCLEOTIDE SEQUENCE</scope>
    <source>
        <strain evidence="4">CNM-CM6106</strain>
    </source>
</reference>
<dbReference type="Gene3D" id="3.40.140.10">
    <property type="entry name" value="Cytidine Deaminase, domain 2"/>
    <property type="match status" value="1"/>
</dbReference>
<proteinExistence type="predicted"/>
<dbReference type="PANTHER" id="PTHR12149">
    <property type="entry name" value="FRUCTOSAMINE 3 KINASE-RELATED PROTEIN"/>
    <property type="match status" value="1"/>
</dbReference>
<dbReference type="GO" id="GO:0102193">
    <property type="term" value="F:protein-ribulosamine 3-kinase activity"/>
    <property type="evidence" value="ECO:0007669"/>
    <property type="project" value="UniProtKB-EC"/>
</dbReference>
<dbReference type="PROSITE" id="PS51747">
    <property type="entry name" value="CYT_DCMP_DEAMINASES_2"/>
    <property type="match status" value="1"/>
</dbReference>
<evidence type="ECO:0000256" key="1">
    <source>
        <dbReference type="ARBA" id="ARBA00011961"/>
    </source>
</evidence>
<dbReference type="SUPFAM" id="SSF56112">
    <property type="entry name" value="Protein kinase-like (PK-like)"/>
    <property type="match status" value="1"/>
</dbReference>
<dbReference type="Pfam" id="PF18785">
    <property type="entry name" value="Inv-AAD"/>
    <property type="match status" value="1"/>
</dbReference>
<sequence length="465" mass="52039">MTTETSHPAIAAGDHKAYMAYALEKARLSPPAPTKFCVGAVLVDADKNEILSTGYSMELPGDRPGDPGNTHAEQCCFIKVAERHNIPEDRLSEVLPRNTALYTTMEPCNERLSGNRTCVDRILSLKGAVKVVYVGIKEPETFIGQNLGRKKLEDGGVVVEHVEGMEQQILERPCRLSVTTFNNSGVTTNFFAELPKGCRVTLVESHGISFWASTNRLDVELADGTPLSFFIKVLSGETGKNMVHGEYESMKAIYAVTPEFAPKPIAWGSLINTPDTHFFLCQFREMTSQMPDPHKFGARLAALHQGSVSPTGKFGFHVTTYSGNLPQTNGWEDSWEVFFTKNMRWALDWEIAAKGYDAEFDKLVPPLFDKVIPRLLRPLETEGRSVKPSLVHGDLWYANSGIDLETNEPLIFDACCFYAHNEYEFGQWRPVCNRFGPEYLAAYHSYVQISAPEEDYDGRLDLYKL</sequence>
<comment type="caution">
    <text evidence="4">The sequence shown here is derived from an EMBL/GenBank/DDBJ whole genome shotgun (WGS) entry which is preliminary data.</text>
</comment>
<protein>
    <recommendedName>
        <fullName evidence="1">protein-ribulosamine 3-kinase</fullName>
        <ecNumber evidence="1">2.7.1.172</ecNumber>
    </recommendedName>
</protein>
<name>A0A8H6UY10_9EURO</name>
<dbReference type="EC" id="2.7.1.172" evidence="1"/>
<dbReference type="EMBL" id="JACBAF010001962">
    <property type="protein sequence ID" value="KAF7170907.1"/>
    <property type="molecule type" value="Genomic_DNA"/>
</dbReference>
<evidence type="ECO:0000313" key="4">
    <source>
        <dbReference type="EMBL" id="KAF7170907.1"/>
    </source>
</evidence>
<evidence type="ECO:0000259" key="3">
    <source>
        <dbReference type="PROSITE" id="PS51747"/>
    </source>
</evidence>
<organism evidence="4 5">
    <name type="scientific">Aspergillus hiratsukae</name>
    <dbReference type="NCBI Taxonomy" id="1194566"/>
    <lineage>
        <taxon>Eukaryota</taxon>
        <taxon>Fungi</taxon>
        <taxon>Dikarya</taxon>
        <taxon>Ascomycota</taxon>
        <taxon>Pezizomycotina</taxon>
        <taxon>Eurotiomycetes</taxon>
        <taxon>Eurotiomycetidae</taxon>
        <taxon>Eurotiales</taxon>
        <taxon>Aspergillaceae</taxon>
        <taxon>Aspergillus</taxon>
        <taxon>Aspergillus subgen. Fumigati</taxon>
    </lineage>
</organism>
<dbReference type="Gene3D" id="3.90.1200.10">
    <property type="match status" value="1"/>
</dbReference>
<dbReference type="InterPro" id="IPR011009">
    <property type="entry name" value="Kinase-like_dom_sf"/>
</dbReference>
<dbReference type="InterPro" id="IPR002125">
    <property type="entry name" value="CMP_dCMP_dom"/>
</dbReference>
<evidence type="ECO:0000256" key="2">
    <source>
        <dbReference type="ARBA" id="ARBA00048655"/>
    </source>
</evidence>
<dbReference type="AlphaFoldDB" id="A0A8H6UY10"/>